<sequence>MYGDIEMPFNPVEPIVYFDQVALLIGLPLTKAAFLEDIAAKSGGARRGDYAMGALRRLPDRSAAEVWEVAASTHAKLTQDLVDMARELNLPEKQVRHEATLQDLTEVTESGARLILILAHWRDFELFDDDLTDAARKNLVAYRAAPAPAARDPGLHAVLHSRDFERSHNAIRSMGTWLNEDYLECAPIHERADRRFFLEEIAGENVFPGYALELRDGMHFAEECAKSIASDWAGILDLAVCNSAELAEVLKAEQDCRQVITNERLKHPARAIRELQWLLVQLKVGPQNYRDLRLRAHIIFSKDTLEAAPCYP</sequence>
<dbReference type="RefSeq" id="WP_270920781.1">
    <property type="nucleotide sequence ID" value="NZ_CP127247.1"/>
</dbReference>
<name>A0A9Y2P612_9RHOB</name>
<dbReference type="Proteomes" id="UP001238334">
    <property type="component" value="Chromosome"/>
</dbReference>
<organism evidence="1 2">
    <name type="scientific">Parasedimentitalea psychrophila</name>
    <dbReference type="NCBI Taxonomy" id="2997337"/>
    <lineage>
        <taxon>Bacteria</taxon>
        <taxon>Pseudomonadati</taxon>
        <taxon>Pseudomonadota</taxon>
        <taxon>Alphaproteobacteria</taxon>
        <taxon>Rhodobacterales</taxon>
        <taxon>Paracoccaceae</taxon>
        <taxon>Parasedimentitalea</taxon>
    </lineage>
</organism>
<evidence type="ECO:0000313" key="2">
    <source>
        <dbReference type="Proteomes" id="UP001238334"/>
    </source>
</evidence>
<dbReference type="EMBL" id="CP127247">
    <property type="protein sequence ID" value="WIY24528.1"/>
    <property type="molecule type" value="Genomic_DNA"/>
</dbReference>
<proteinExistence type="predicted"/>
<protein>
    <submittedName>
        <fullName evidence="1">Uncharacterized protein</fullName>
    </submittedName>
</protein>
<keyword evidence="2" id="KW-1185">Reference proteome</keyword>
<evidence type="ECO:0000313" key="1">
    <source>
        <dbReference type="EMBL" id="WIY24528.1"/>
    </source>
</evidence>
<accession>A0A9Y2P612</accession>
<dbReference type="AlphaFoldDB" id="A0A9Y2P612"/>
<reference evidence="1 2" key="1">
    <citation type="submission" date="2023-06" db="EMBL/GenBank/DDBJ databases">
        <title>Parasedimentitalea psychrophila sp. nov., a psychrophilic bacterium isolated from deep-sea sediment.</title>
        <authorList>
            <person name="Li A."/>
        </authorList>
    </citation>
    <scope>NUCLEOTIDE SEQUENCE [LARGE SCALE GENOMIC DNA]</scope>
    <source>
        <strain evidence="1 2">QS115</strain>
    </source>
</reference>
<dbReference type="KEGG" id="ppso:QPJ95_18595"/>
<gene>
    <name evidence="1" type="ORF">QPJ95_18595</name>
</gene>